<evidence type="ECO:0000313" key="2">
    <source>
        <dbReference type="EMBL" id="EFX75856.1"/>
    </source>
</evidence>
<feature type="compositionally biased region" description="Polar residues" evidence="1">
    <location>
        <begin position="78"/>
        <end position="110"/>
    </location>
</feature>
<dbReference type="EMBL" id="GL732572">
    <property type="protein sequence ID" value="EFX75856.1"/>
    <property type="molecule type" value="Genomic_DNA"/>
</dbReference>
<name>E9GXE5_DAPPU</name>
<accession>E9GXE5</accession>
<dbReference type="AlphaFoldDB" id="E9GXE5"/>
<evidence type="ECO:0000313" key="3">
    <source>
        <dbReference type="Proteomes" id="UP000000305"/>
    </source>
</evidence>
<protein>
    <submittedName>
        <fullName evidence="2">Uncharacterized protein</fullName>
    </submittedName>
</protein>
<feature type="region of interest" description="Disordered" evidence="1">
    <location>
        <begin position="1"/>
        <end position="110"/>
    </location>
</feature>
<dbReference type="InParanoid" id="E9GXE5"/>
<gene>
    <name evidence="2" type="ORF">DAPPUDRAFT_322950</name>
</gene>
<feature type="region of interest" description="Disordered" evidence="1">
    <location>
        <begin position="155"/>
        <end position="202"/>
    </location>
</feature>
<sequence>MAPIPSWKERARRSNTVAFSSGPGSSWRPVQAPSQMTIKTENDRKFHNLFQKNAESHSTGLGRSLSSDPSGGGMWTNKFANIRSSFESRPNSTATTPTQSRSRQSIADDNQAQVPSITAGLHLQFQIKPESEKSTTPQSPVIPPKTTKPLAIQPEEKQSPQLAQKQFKPSLPEVKQQPPPKPIKPIEEPTKPSASKLPPLEEPKPAINMRLIPTALPQASQINGAVRSSSVGGTSALSPLVIRKRILLLLYVILPKPYTSLPTVRFAI</sequence>
<proteinExistence type="predicted"/>
<keyword evidence="3" id="KW-1185">Reference proteome</keyword>
<dbReference type="KEGG" id="dpx:DAPPUDRAFT_322950"/>
<organism evidence="2 3">
    <name type="scientific">Daphnia pulex</name>
    <name type="common">Water flea</name>
    <dbReference type="NCBI Taxonomy" id="6669"/>
    <lineage>
        <taxon>Eukaryota</taxon>
        <taxon>Metazoa</taxon>
        <taxon>Ecdysozoa</taxon>
        <taxon>Arthropoda</taxon>
        <taxon>Crustacea</taxon>
        <taxon>Branchiopoda</taxon>
        <taxon>Diplostraca</taxon>
        <taxon>Cladocera</taxon>
        <taxon>Anomopoda</taxon>
        <taxon>Daphniidae</taxon>
        <taxon>Daphnia</taxon>
    </lineage>
</organism>
<feature type="compositionally biased region" description="Polar residues" evidence="1">
    <location>
        <begin position="14"/>
        <end position="24"/>
    </location>
</feature>
<feature type="compositionally biased region" description="Polar residues" evidence="1">
    <location>
        <begin position="50"/>
        <end position="69"/>
    </location>
</feature>
<reference evidence="2 3" key="1">
    <citation type="journal article" date="2011" name="Science">
        <title>The ecoresponsive genome of Daphnia pulex.</title>
        <authorList>
            <person name="Colbourne J.K."/>
            <person name="Pfrender M.E."/>
            <person name="Gilbert D."/>
            <person name="Thomas W.K."/>
            <person name="Tucker A."/>
            <person name="Oakley T.H."/>
            <person name="Tokishita S."/>
            <person name="Aerts A."/>
            <person name="Arnold G.J."/>
            <person name="Basu M.K."/>
            <person name="Bauer D.J."/>
            <person name="Caceres C.E."/>
            <person name="Carmel L."/>
            <person name="Casola C."/>
            <person name="Choi J.H."/>
            <person name="Detter J.C."/>
            <person name="Dong Q."/>
            <person name="Dusheyko S."/>
            <person name="Eads B.D."/>
            <person name="Frohlich T."/>
            <person name="Geiler-Samerotte K.A."/>
            <person name="Gerlach D."/>
            <person name="Hatcher P."/>
            <person name="Jogdeo S."/>
            <person name="Krijgsveld J."/>
            <person name="Kriventseva E.V."/>
            <person name="Kultz D."/>
            <person name="Laforsch C."/>
            <person name="Lindquist E."/>
            <person name="Lopez J."/>
            <person name="Manak J.R."/>
            <person name="Muller J."/>
            <person name="Pangilinan J."/>
            <person name="Patwardhan R.P."/>
            <person name="Pitluck S."/>
            <person name="Pritham E.J."/>
            <person name="Rechtsteiner A."/>
            <person name="Rho M."/>
            <person name="Rogozin I.B."/>
            <person name="Sakarya O."/>
            <person name="Salamov A."/>
            <person name="Schaack S."/>
            <person name="Shapiro H."/>
            <person name="Shiga Y."/>
            <person name="Skalitzky C."/>
            <person name="Smith Z."/>
            <person name="Souvorov A."/>
            <person name="Sung W."/>
            <person name="Tang Z."/>
            <person name="Tsuchiya D."/>
            <person name="Tu H."/>
            <person name="Vos H."/>
            <person name="Wang M."/>
            <person name="Wolf Y.I."/>
            <person name="Yamagata H."/>
            <person name="Yamada T."/>
            <person name="Ye Y."/>
            <person name="Shaw J.R."/>
            <person name="Andrews J."/>
            <person name="Crease T.J."/>
            <person name="Tang H."/>
            <person name="Lucas S.M."/>
            <person name="Robertson H.M."/>
            <person name="Bork P."/>
            <person name="Koonin E.V."/>
            <person name="Zdobnov E.M."/>
            <person name="Grigoriev I.V."/>
            <person name="Lynch M."/>
            <person name="Boore J.L."/>
        </authorList>
    </citation>
    <scope>NUCLEOTIDE SEQUENCE [LARGE SCALE GENOMIC DNA]</scope>
</reference>
<dbReference type="Proteomes" id="UP000000305">
    <property type="component" value="Unassembled WGS sequence"/>
</dbReference>
<evidence type="ECO:0000256" key="1">
    <source>
        <dbReference type="SAM" id="MobiDB-lite"/>
    </source>
</evidence>
<dbReference type="HOGENOM" id="CLU_1039228_0_0_1"/>